<dbReference type="EMBL" id="JANAVZ010000011">
    <property type="protein sequence ID" value="MCT4334408.1"/>
    <property type="molecule type" value="Genomic_DNA"/>
</dbReference>
<accession>A0ABT2KDS0</accession>
<name>A0ABT2KDS0_9RHOB</name>
<feature type="chain" id="PRO_5045686179" evidence="1">
    <location>
        <begin position="22"/>
        <end position="214"/>
    </location>
</feature>
<keyword evidence="3" id="KW-1185">Reference proteome</keyword>
<keyword evidence="1" id="KW-0732">Signal</keyword>
<dbReference type="RefSeq" id="WP_260278323.1">
    <property type="nucleotide sequence ID" value="NZ_JANAVZ010000011.1"/>
</dbReference>
<proteinExistence type="predicted"/>
<evidence type="ECO:0000313" key="3">
    <source>
        <dbReference type="Proteomes" id="UP001320702"/>
    </source>
</evidence>
<protein>
    <submittedName>
        <fullName evidence="2">Uncharacterized protein</fullName>
    </submittedName>
</protein>
<sequence>MKNIFIMKMISVLLFPSIAMAQDSNSASAIGACTSPNIGDREGVLLKSGWLPSEDPSLVKRVLSQFLLYEMSREELEAEVVDISRYEDYADRYLKAFSFRAFVFEEVEEVLIFGQRTREGSSADKVSNVMCVIASLDNVVNSTDYDGFVRNLPVKEEEDFGSHVIAGGFWWIVDKDGFWSQAYFSEFTVSDVVSLASDGPAYRALVHVSTEFRE</sequence>
<comment type="caution">
    <text evidence="2">The sequence shown here is derived from an EMBL/GenBank/DDBJ whole genome shotgun (WGS) entry which is preliminary data.</text>
</comment>
<evidence type="ECO:0000313" key="2">
    <source>
        <dbReference type="EMBL" id="MCT4334408.1"/>
    </source>
</evidence>
<organism evidence="2 3">
    <name type="scientific">Paracoccus maritimus</name>
    <dbReference type="NCBI Taxonomy" id="2933292"/>
    <lineage>
        <taxon>Bacteria</taxon>
        <taxon>Pseudomonadati</taxon>
        <taxon>Pseudomonadota</taxon>
        <taxon>Alphaproteobacteria</taxon>
        <taxon>Rhodobacterales</taxon>
        <taxon>Paracoccaceae</taxon>
        <taxon>Paracoccus</taxon>
    </lineage>
</organism>
<evidence type="ECO:0000256" key="1">
    <source>
        <dbReference type="SAM" id="SignalP"/>
    </source>
</evidence>
<feature type="signal peptide" evidence="1">
    <location>
        <begin position="1"/>
        <end position="21"/>
    </location>
</feature>
<gene>
    <name evidence="2" type="ORF">MU516_16225</name>
</gene>
<dbReference type="Proteomes" id="UP001320702">
    <property type="component" value="Unassembled WGS sequence"/>
</dbReference>
<reference evidence="2 3" key="1">
    <citation type="submission" date="2022-04" db="EMBL/GenBank/DDBJ databases">
        <title>Paracoccus sp. YLB-12 draft genome sequence.</title>
        <authorList>
            <person name="Yu L."/>
        </authorList>
    </citation>
    <scope>NUCLEOTIDE SEQUENCE [LARGE SCALE GENOMIC DNA]</scope>
    <source>
        <strain evidence="2 3">YLB-12</strain>
    </source>
</reference>